<reference evidence="2 3" key="1">
    <citation type="submission" date="2023-08" db="EMBL/GenBank/DDBJ databases">
        <title>Black Yeasts Isolated from many extreme environments.</title>
        <authorList>
            <person name="Coleine C."/>
            <person name="Stajich J.E."/>
            <person name="Selbmann L."/>
        </authorList>
    </citation>
    <scope>NUCLEOTIDE SEQUENCE [LARGE SCALE GENOMIC DNA]</scope>
    <source>
        <strain evidence="2 3">CCFEE 5792</strain>
    </source>
</reference>
<evidence type="ECO:0000313" key="3">
    <source>
        <dbReference type="Proteomes" id="UP001358417"/>
    </source>
</evidence>
<dbReference type="Proteomes" id="UP001358417">
    <property type="component" value="Unassembled WGS sequence"/>
</dbReference>
<protein>
    <recommendedName>
        <fullName evidence="4">Geranylgeranyl pyrophosphate synthetase</fullName>
    </recommendedName>
</protein>
<feature type="region of interest" description="Disordered" evidence="1">
    <location>
        <begin position="408"/>
        <end position="437"/>
    </location>
</feature>
<gene>
    <name evidence="2" type="ORF">LTR84_012426</name>
</gene>
<dbReference type="EMBL" id="JAVRRD010000075">
    <property type="protein sequence ID" value="KAK5042867.1"/>
    <property type="molecule type" value="Genomic_DNA"/>
</dbReference>
<accession>A0AAV9MR99</accession>
<sequence>MSSSAFGRNSRGSRSFRSSSVRGTRGLSWRKAEEPEPQIPSPPLGELLIELAREDITRHTHDPQIRDCHYVASYSWLDAEDPAVIIPGQPPAWTPPSVNRRLEPDRGKYFRDPNAARYSSYPMEPAVQALFKQHTLFPTKDIDIVSCTSALGNLSRFVRGVEKDFRIVLVRVGNTVFFTRRENSPTELIINVRGYGHTFLEEYTSWEKHVKRSESHQRIIQYGFGGLLLLVGFETDEYFRGEVKSSDLQLKESSLVEALGRASVGDVRTRVHKSLHIEKGGQPIAQESIFDIKTRSAFDFETRKIKKEIDLTDILPRLWIAHIPTLIVGFHDPGLFEDVRIKDIRTKIKEWEAENAENLCTLASLLHELVECARTSRTNLGICRRGSRILEIRRQADDGLEALPSELKARWMGKPEDNERTSREDGDPSNSDDGSGAHVVLGVAADIRDHGTDSGDESVKDYTACSLENCGYCGHCPY</sequence>
<dbReference type="PANTHER" id="PTHR35179:SF2">
    <property type="entry name" value="START DOMAIN-CONTAINING PROTEIN"/>
    <property type="match status" value="1"/>
</dbReference>
<dbReference type="PANTHER" id="PTHR35179">
    <property type="entry name" value="PROTEIN CBG02620"/>
    <property type="match status" value="1"/>
</dbReference>
<name>A0AAV9MR99_9EURO</name>
<evidence type="ECO:0000256" key="1">
    <source>
        <dbReference type="SAM" id="MobiDB-lite"/>
    </source>
</evidence>
<evidence type="ECO:0000313" key="2">
    <source>
        <dbReference type="EMBL" id="KAK5042867.1"/>
    </source>
</evidence>
<feature type="compositionally biased region" description="Low complexity" evidence="1">
    <location>
        <begin position="1"/>
        <end position="26"/>
    </location>
</feature>
<feature type="region of interest" description="Disordered" evidence="1">
    <location>
        <begin position="1"/>
        <end position="44"/>
    </location>
</feature>
<comment type="caution">
    <text evidence="2">The sequence shown here is derived from an EMBL/GenBank/DDBJ whole genome shotgun (WGS) entry which is preliminary data.</text>
</comment>
<organism evidence="2 3">
    <name type="scientific">Exophiala bonariae</name>
    <dbReference type="NCBI Taxonomy" id="1690606"/>
    <lineage>
        <taxon>Eukaryota</taxon>
        <taxon>Fungi</taxon>
        <taxon>Dikarya</taxon>
        <taxon>Ascomycota</taxon>
        <taxon>Pezizomycotina</taxon>
        <taxon>Eurotiomycetes</taxon>
        <taxon>Chaetothyriomycetidae</taxon>
        <taxon>Chaetothyriales</taxon>
        <taxon>Herpotrichiellaceae</taxon>
        <taxon>Exophiala</taxon>
    </lineage>
</organism>
<dbReference type="GeneID" id="89980570"/>
<keyword evidence="3" id="KW-1185">Reference proteome</keyword>
<dbReference type="RefSeq" id="XP_064699761.1">
    <property type="nucleotide sequence ID" value="XM_064855947.1"/>
</dbReference>
<proteinExistence type="predicted"/>
<evidence type="ECO:0008006" key="4">
    <source>
        <dbReference type="Google" id="ProtNLM"/>
    </source>
</evidence>
<dbReference type="AlphaFoldDB" id="A0AAV9MR99"/>
<feature type="compositionally biased region" description="Basic and acidic residues" evidence="1">
    <location>
        <begin position="408"/>
        <end position="426"/>
    </location>
</feature>